<evidence type="ECO:0000256" key="7">
    <source>
        <dbReference type="ARBA" id="ARBA00023012"/>
    </source>
</evidence>
<accession>A0A1A9KIG1</accession>
<keyword evidence="6 16" id="KW-0418">Kinase</keyword>
<evidence type="ECO:0000256" key="10">
    <source>
        <dbReference type="PROSITE-ProRule" id="PRU00169"/>
    </source>
</evidence>
<dbReference type="Gene3D" id="3.40.50.2300">
    <property type="match status" value="1"/>
</dbReference>
<dbReference type="PANTHER" id="PTHR43395">
    <property type="entry name" value="SENSOR HISTIDINE KINASE CHEA"/>
    <property type="match status" value="1"/>
</dbReference>
<dbReference type="SMART" id="SM00260">
    <property type="entry name" value="CheW"/>
    <property type="match status" value="1"/>
</dbReference>
<dbReference type="InterPro" id="IPR051315">
    <property type="entry name" value="Bact_Chemotaxis_CheA"/>
</dbReference>
<dbReference type="PANTHER" id="PTHR43395:SF1">
    <property type="entry name" value="CHEMOTAXIS PROTEIN CHEA"/>
    <property type="match status" value="1"/>
</dbReference>
<dbReference type="Pfam" id="PF00072">
    <property type="entry name" value="Response_reg"/>
    <property type="match status" value="1"/>
</dbReference>
<feature type="modified residue" description="Phosphohistidine" evidence="9">
    <location>
        <position position="51"/>
    </location>
</feature>
<feature type="modified residue" description="4-aspartylphosphate" evidence="10">
    <location>
        <position position="679"/>
    </location>
</feature>
<dbReference type="SUPFAM" id="SSF47226">
    <property type="entry name" value="Histidine-containing phosphotransfer domain, HPT domain"/>
    <property type="match status" value="1"/>
</dbReference>
<reference evidence="16 17" key="1">
    <citation type="submission" date="2016-05" db="EMBL/GenBank/DDBJ databases">
        <title>Genome Sequence of Pseudomonas citronellolis Strain SJTE-3, an Estrogens and Persistent Organic Pollutants degradation strain.</title>
        <authorList>
            <person name="Liang R."/>
        </authorList>
    </citation>
    <scope>NUCLEOTIDE SEQUENCE [LARGE SCALE GENOMIC DNA]</scope>
    <source>
        <strain evidence="16 17">SJTE-3</strain>
    </source>
</reference>
<dbReference type="SUPFAM" id="SSF50341">
    <property type="entry name" value="CheW-like"/>
    <property type="match status" value="1"/>
</dbReference>
<dbReference type="InterPro" id="IPR036641">
    <property type="entry name" value="HPT_dom_sf"/>
</dbReference>
<name>A0A1A9KIG1_9PSED</name>
<protein>
    <recommendedName>
        <fullName evidence="3">Chemotaxis protein CheA</fullName>
        <ecNumber evidence="2">2.7.13.3</ecNumber>
    </recommendedName>
</protein>
<dbReference type="InterPro" id="IPR004358">
    <property type="entry name" value="Sig_transdc_His_kin-like_C"/>
</dbReference>
<sequence length="750" mass="81739">MTPEQMKDASLLELFRLEAEAQAQALGQGLLALEREPRQAAQLEACMRAAHSLKGAARIVGLDEGVQVAHVMEECLVAAQDGRLLLGAEHIDALLAGTDILLHIADVQAERAAEARAAVPGLVQRLETQLGAEPAQPAAPVAAEAPPAALPEPPAETVEPAPVTLEKKGEEATGRVLRVTAERLNQLLDLSSKALVDSQRLQPQLASMQRLKRLQATASRLLDGARDAAGASLDPQAQAFLADARRLVGECQQLLGEQMAELDEFAWTTSQRAQTLYDSALACRMRPFADVLGGQARMVRDLGRELGKSVRLEVDGVSTQVDREVLEKLEAPLTHLLRNAVDHGIETPDARRRAGKPEQGLIRLLARHHAGMLVLDLRDDGAGVDLQRLREGIVRRGLSTGETVARLSEEELLAFLFLPGFSLREQVTEVSGRGVGLDAVQHTVRQLRGGIRMEQVAGQGSHFHIEVPLTLSVVRSLVVEIGGEAYAFPLAHIERMRSLAPEEIVQIEGRQQFWHEGRHVGLVAAHQLLQRPEGRAPEGDIPLVLIRERDTLYGVAVERFIGERTLVVMPLDARLGKVQDVSAGAVLDDGTPVLILDVEDMLRSVDKLLASGRLERIDAGNRQGAALRKRVLVVDDSLTVRELERKLLAGRGYDVAVAVDGMDGWNALRSERFDLVITDIDMPRMDGIELVGLIRRDARLQALPVMVVSYKDREEDRRRGLDAGADYYLAKASFHDEALLDAVVDLIGGA</sequence>
<dbReference type="SUPFAM" id="SSF55874">
    <property type="entry name" value="ATPase domain of HSP90 chaperone/DNA topoisomerase II/histidine kinase"/>
    <property type="match status" value="1"/>
</dbReference>
<dbReference type="InterPro" id="IPR036890">
    <property type="entry name" value="HATPase_C_sf"/>
</dbReference>
<evidence type="ECO:0000256" key="4">
    <source>
        <dbReference type="ARBA" id="ARBA00022553"/>
    </source>
</evidence>
<dbReference type="Gene3D" id="3.30.565.10">
    <property type="entry name" value="Histidine kinase-like ATPase, C-terminal domain"/>
    <property type="match status" value="1"/>
</dbReference>
<dbReference type="InterPro" id="IPR005467">
    <property type="entry name" value="His_kinase_dom"/>
</dbReference>
<evidence type="ECO:0000259" key="12">
    <source>
        <dbReference type="PROSITE" id="PS50109"/>
    </source>
</evidence>
<dbReference type="InterPro" id="IPR001789">
    <property type="entry name" value="Sig_transdc_resp-reg_receiver"/>
</dbReference>
<evidence type="ECO:0000256" key="3">
    <source>
        <dbReference type="ARBA" id="ARBA00021495"/>
    </source>
</evidence>
<evidence type="ECO:0000259" key="14">
    <source>
        <dbReference type="PROSITE" id="PS50851"/>
    </source>
</evidence>
<dbReference type="EC" id="2.7.13.3" evidence="2"/>
<feature type="compositionally biased region" description="Low complexity" evidence="11">
    <location>
        <begin position="132"/>
        <end position="147"/>
    </location>
</feature>
<dbReference type="Gene3D" id="2.30.30.40">
    <property type="entry name" value="SH3 Domains"/>
    <property type="match status" value="1"/>
</dbReference>
<dbReference type="InterPro" id="IPR011006">
    <property type="entry name" value="CheY-like_superfamily"/>
</dbReference>
<evidence type="ECO:0000259" key="13">
    <source>
        <dbReference type="PROSITE" id="PS50110"/>
    </source>
</evidence>
<evidence type="ECO:0000259" key="15">
    <source>
        <dbReference type="PROSITE" id="PS50894"/>
    </source>
</evidence>
<dbReference type="RefSeq" id="WP_064584128.1">
    <property type="nucleotide sequence ID" value="NZ_CP015878.1"/>
</dbReference>
<evidence type="ECO:0000256" key="11">
    <source>
        <dbReference type="SAM" id="MobiDB-lite"/>
    </source>
</evidence>
<evidence type="ECO:0000256" key="2">
    <source>
        <dbReference type="ARBA" id="ARBA00012438"/>
    </source>
</evidence>
<evidence type="ECO:0000313" key="16">
    <source>
        <dbReference type="EMBL" id="ANI16920.1"/>
    </source>
</evidence>
<dbReference type="SUPFAM" id="SSF52172">
    <property type="entry name" value="CheY-like"/>
    <property type="match status" value="1"/>
</dbReference>
<evidence type="ECO:0000256" key="9">
    <source>
        <dbReference type="PROSITE-ProRule" id="PRU00110"/>
    </source>
</evidence>
<dbReference type="SMART" id="SM00073">
    <property type="entry name" value="HPT"/>
    <property type="match status" value="1"/>
</dbReference>
<feature type="domain" description="Histidine kinase" evidence="12">
    <location>
        <begin position="253"/>
        <end position="471"/>
    </location>
</feature>
<dbReference type="SMART" id="SM00448">
    <property type="entry name" value="REC"/>
    <property type="match status" value="1"/>
</dbReference>
<proteinExistence type="predicted"/>
<dbReference type="InterPro" id="IPR036061">
    <property type="entry name" value="CheW-like_dom_sf"/>
</dbReference>
<organism evidence="16 17">
    <name type="scientific">Pseudomonas citronellolis</name>
    <dbReference type="NCBI Taxonomy" id="53408"/>
    <lineage>
        <taxon>Bacteria</taxon>
        <taxon>Pseudomonadati</taxon>
        <taxon>Pseudomonadota</taxon>
        <taxon>Gammaproteobacteria</taxon>
        <taxon>Pseudomonadales</taxon>
        <taxon>Pseudomonadaceae</taxon>
        <taxon>Pseudomonas</taxon>
    </lineage>
</organism>
<dbReference type="InterPro" id="IPR002545">
    <property type="entry name" value="CheW-lke_dom"/>
</dbReference>
<evidence type="ECO:0000256" key="5">
    <source>
        <dbReference type="ARBA" id="ARBA00022679"/>
    </source>
</evidence>
<gene>
    <name evidence="16" type="ORF">A9C11_24390</name>
</gene>
<keyword evidence="5" id="KW-0808">Transferase</keyword>
<dbReference type="Gene3D" id="1.20.120.160">
    <property type="entry name" value="HPT domain"/>
    <property type="match status" value="1"/>
</dbReference>
<dbReference type="PROSITE" id="PS50851">
    <property type="entry name" value="CHEW"/>
    <property type="match status" value="1"/>
</dbReference>
<dbReference type="CDD" id="cd19924">
    <property type="entry name" value="REC_CheV-like"/>
    <property type="match status" value="1"/>
</dbReference>
<keyword evidence="4 10" id="KW-0597">Phosphoprotein</keyword>
<dbReference type="CDD" id="cd00088">
    <property type="entry name" value="HPT"/>
    <property type="match status" value="1"/>
</dbReference>
<comment type="catalytic activity">
    <reaction evidence="1">
        <text>ATP + protein L-histidine = ADP + protein N-phospho-L-histidine.</text>
        <dbReference type="EC" id="2.7.13.3"/>
    </reaction>
</comment>
<dbReference type="GO" id="GO:0000155">
    <property type="term" value="F:phosphorelay sensor kinase activity"/>
    <property type="evidence" value="ECO:0007669"/>
    <property type="project" value="UniProtKB-ARBA"/>
</dbReference>
<feature type="domain" description="HPt" evidence="15">
    <location>
        <begin position="4"/>
        <end position="108"/>
    </location>
</feature>
<dbReference type="Pfam" id="PF01627">
    <property type="entry name" value="Hpt"/>
    <property type="match status" value="1"/>
</dbReference>
<dbReference type="FunFam" id="3.30.565.10:FF:000016">
    <property type="entry name" value="Chemotaxis protein CheA, putative"/>
    <property type="match status" value="1"/>
</dbReference>
<dbReference type="PRINTS" id="PR00344">
    <property type="entry name" value="BCTRLSENSOR"/>
</dbReference>
<evidence type="ECO:0000256" key="1">
    <source>
        <dbReference type="ARBA" id="ARBA00000085"/>
    </source>
</evidence>
<evidence type="ECO:0000256" key="8">
    <source>
        <dbReference type="ARBA" id="ARBA00035100"/>
    </source>
</evidence>
<evidence type="ECO:0000313" key="17">
    <source>
        <dbReference type="Proteomes" id="UP000077748"/>
    </source>
</evidence>
<dbReference type="EMBL" id="CP015878">
    <property type="protein sequence ID" value="ANI16920.1"/>
    <property type="molecule type" value="Genomic_DNA"/>
</dbReference>
<dbReference type="GO" id="GO:0006935">
    <property type="term" value="P:chemotaxis"/>
    <property type="evidence" value="ECO:0007669"/>
    <property type="project" value="InterPro"/>
</dbReference>
<dbReference type="InterPro" id="IPR008207">
    <property type="entry name" value="Sig_transdc_His_kin_Hpt_dom"/>
</dbReference>
<evidence type="ECO:0000256" key="6">
    <source>
        <dbReference type="ARBA" id="ARBA00022777"/>
    </source>
</evidence>
<keyword evidence="7" id="KW-0902">Two-component regulatory system</keyword>
<dbReference type="Pfam" id="PF02518">
    <property type="entry name" value="HATPase_c"/>
    <property type="match status" value="1"/>
</dbReference>
<feature type="domain" description="CheW-like" evidence="14">
    <location>
        <begin position="473"/>
        <end position="607"/>
    </location>
</feature>
<dbReference type="SMART" id="SM00387">
    <property type="entry name" value="HATPase_c"/>
    <property type="match status" value="1"/>
</dbReference>
<dbReference type="Proteomes" id="UP000077748">
    <property type="component" value="Chromosome"/>
</dbReference>
<dbReference type="PROSITE" id="PS50894">
    <property type="entry name" value="HPT"/>
    <property type="match status" value="1"/>
</dbReference>
<comment type="function">
    <text evidence="8">Involved in the transmission of sensory signals from the chemoreceptors to the flagellar motors. CheA is autophosphorylated; it can transfer its phosphate group to either CheB or CheY.</text>
</comment>
<feature type="region of interest" description="Disordered" evidence="11">
    <location>
        <begin position="131"/>
        <end position="157"/>
    </location>
</feature>
<dbReference type="PROSITE" id="PS50110">
    <property type="entry name" value="RESPONSE_REGULATORY"/>
    <property type="match status" value="1"/>
</dbReference>
<dbReference type="Pfam" id="PF01584">
    <property type="entry name" value="CheW"/>
    <property type="match status" value="1"/>
</dbReference>
<dbReference type="PROSITE" id="PS50109">
    <property type="entry name" value="HIS_KIN"/>
    <property type="match status" value="1"/>
</dbReference>
<feature type="domain" description="Response regulatory" evidence="13">
    <location>
        <begin position="630"/>
        <end position="746"/>
    </location>
</feature>
<dbReference type="AlphaFoldDB" id="A0A1A9KIG1"/>
<dbReference type="InterPro" id="IPR003594">
    <property type="entry name" value="HATPase_dom"/>
</dbReference>